<dbReference type="AlphaFoldDB" id="A0AAV0APH3"/>
<gene>
    <name evidence="1" type="ORF">PPACK8108_LOCUS3840</name>
</gene>
<evidence type="ECO:0000313" key="1">
    <source>
        <dbReference type="EMBL" id="CAH7669253.1"/>
    </source>
</evidence>
<dbReference type="EMBL" id="CALTRL010000675">
    <property type="protein sequence ID" value="CAH7669253.1"/>
    <property type="molecule type" value="Genomic_DNA"/>
</dbReference>
<comment type="caution">
    <text evidence="1">The sequence shown here is derived from an EMBL/GenBank/DDBJ whole genome shotgun (WGS) entry which is preliminary data.</text>
</comment>
<protein>
    <submittedName>
        <fullName evidence="1">Uncharacterized protein</fullName>
    </submittedName>
</protein>
<accession>A0AAV0APH3</accession>
<keyword evidence="2" id="KW-1185">Reference proteome</keyword>
<sequence length="237" mass="26376">MDVDESTDLNLEKRLIGEDKLSPLPLNLSTTFPITSNFFERGAASARLCICEGRSETATAKIQCCQTCGYTSCEICGGPPCHNYQVCVDPRVNPSKFEAEIKCILPMRLSIQGLAEDLLDKLALQAESANIDVDQSDWKIIKQAIISSVPNVEFHFTSLKRQAVWVNVFDAPCARLEMQLNLLQPEWQMTLKLDKSLPIKSPEIVFLSTPIAKLRIPCDASNLLAGQWHFQLPVKAP</sequence>
<evidence type="ECO:0000313" key="2">
    <source>
        <dbReference type="Proteomes" id="UP001153365"/>
    </source>
</evidence>
<organism evidence="1 2">
    <name type="scientific">Phakopsora pachyrhizi</name>
    <name type="common">Asian soybean rust disease fungus</name>
    <dbReference type="NCBI Taxonomy" id="170000"/>
    <lineage>
        <taxon>Eukaryota</taxon>
        <taxon>Fungi</taxon>
        <taxon>Dikarya</taxon>
        <taxon>Basidiomycota</taxon>
        <taxon>Pucciniomycotina</taxon>
        <taxon>Pucciniomycetes</taxon>
        <taxon>Pucciniales</taxon>
        <taxon>Phakopsoraceae</taxon>
        <taxon>Phakopsora</taxon>
    </lineage>
</organism>
<proteinExistence type="predicted"/>
<dbReference type="Proteomes" id="UP001153365">
    <property type="component" value="Unassembled WGS sequence"/>
</dbReference>
<reference evidence="1" key="1">
    <citation type="submission" date="2022-06" db="EMBL/GenBank/DDBJ databases">
        <authorList>
            <consortium name="SYNGENTA / RWTH Aachen University"/>
        </authorList>
    </citation>
    <scope>NUCLEOTIDE SEQUENCE</scope>
</reference>
<name>A0AAV0APH3_PHAPC</name>